<dbReference type="InterPro" id="IPR003660">
    <property type="entry name" value="HAMP_dom"/>
</dbReference>
<dbReference type="Proteomes" id="UP001597452">
    <property type="component" value="Unassembled WGS sequence"/>
</dbReference>
<evidence type="ECO:0000256" key="9">
    <source>
        <dbReference type="SAM" id="Phobius"/>
    </source>
</evidence>
<evidence type="ECO:0000256" key="1">
    <source>
        <dbReference type="ARBA" id="ARBA00004236"/>
    </source>
</evidence>
<dbReference type="PANTHER" id="PTHR32089:SF112">
    <property type="entry name" value="LYSOZYME-LIKE PROTEIN-RELATED"/>
    <property type="match status" value="1"/>
</dbReference>
<evidence type="ECO:0000256" key="8">
    <source>
        <dbReference type="SAM" id="MobiDB-lite"/>
    </source>
</evidence>
<dbReference type="Pfam" id="PF00672">
    <property type="entry name" value="HAMP"/>
    <property type="match status" value="1"/>
</dbReference>
<dbReference type="PRINTS" id="PR00260">
    <property type="entry name" value="CHEMTRNSDUCR"/>
</dbReference>
<evidence type="ECO:0000259" key="11">
    <source>
        <dbReference type="PROSITE" id="PS50885"/>
    </source>
</evidence>
<feature type="transmembrane region" description="Helical" evidence="9">
    <location>
        <begin position="7"/>
        <end position="27"/>
    </location>
</feature>
<keyword evidence="9" id="KW-0812">Transmembrane</keyword>
<evidence type="ECO:0000256" key="3">
    <source>
        <dbReference type="ARBA" id="ARBA00023136"/>
    </source>
</evidence>
<dbReference type="PROSITE" id="PS50885">
    <property type="entry name" value="HAMP"/>
    <property type="match status" value="1"/>
</dbReference>
<protein>
    <submittedName>
        <fullName evidence="12">Methyl-accepting chemotaxis protein</fullName>
    </submittedName>
</protein>
<dbReference type="Gene3D" id="6.10.340.10">
    <property type="match status" value="1"/>
</dbReference>
<feature type="domain" description="HAMP" evidence="11">
    <location>
        <begin position="191"/>
        <end position="245"/>
    </location>
</feature>
<dbReference type="Pfam" id="PF00015">
    <property type="entry name" value="MCPsignal"/>
    <property type="match status" value="1"/>
</dbReference>
<dbReference type="PROSITE" id="PS50111">
    <property type="entry name" value="CHEMOTAXIS_TRANSDUC_2"/>
    <property type="match status" value="1"/>
</dbReference>
<name>A0ABW5Q5V9_9BACI</name>
<dbReference type="PANTHER" id="PTHR32089">
    <property type="entry name" value="METHYL-ACCEPTING CHEMOTAXIS PROTEIN MCPB"/>
    <property type="match status" value="1"/>
</dbReference>
<feature type="compositionally biased region" description="Polar residues" evidence="8">
    <location>
        <begin position="269"/>
        <end position="286"/>
    </location>
</feature>
<comment type="similarity">
    <text evidence="5">Belongs to the methyl-accepting chemotaxis (MCP) protein family.</text>
</comment>
<keyword evidence="7" id="KW-0175">Coiled coil</keyword>
<keyword evidence="3 9" id="KW-0472">Membrane</keyword>
<evidence type="ECO:0000256" key="7">
    <source>
        <dbReference type="SAM" id="Coils"/>
    </source>
</evidence>
<comment type="subcellular location">
    <subcellularLocation>
        <location evidence="1">Cell membrane</location>
    </subcellularLocation>
</comment>
<accession>A0ABW5Q5V9</accession>
<evidence type="ECO:0000256" key="6">
    <source>
        <dbReference type="PROSITE-ProRule" id="PRU00284"/>
    </source>
</evidence>
<gene>
    <name evidence="12" type="ORF">ACFSW4_00525</name>
</gene>
<keyword evidence="9" id="KW-1133">Transmembrane helix</keyword>
<feature type="domain" description="Methyl-accepting transducer" evidence="10">
    <location>
        <begin position="264"/>
        <end position="521"/>
    </location>
</feature>
<dbReference type="SMART" id="SM00304">
    <property type="entry name" value="HAMP"/>
    <property type="match status" value="1"/>
</dbReference>
<evidence type="ECO:0000313" key="12">
    <source>
        <dbReference type="EMBL" id="MFD2637369.1"/>
    </source>
</evidence>
<feature type="coiled-coil region" evidence="7">
    <location>
        <begin position="517"/>
        <end position="551"/>
    </location>
</feature>
<evidence type="ECO:0000256" key="5">
    <source>
        <dbReference type="ARBA" id="ARBA00029447"/>
    </source>
</evidence>
<keyword evidence="2" id="KW-1003">Cell membrane</keyword>
<organism evidence="12 13">
    <name type="scientific">Piscibacillus salipiscarius</name>
    <dbReference type="NCBI Taxonomy" id="299480"/>
    <lineage>
        <taxon>Bacteria</taxon>
        <taxon>Bacillati</taxon>
        <taxon>Bacillota</taxon>
        <taxon>Bacilli</taxon>
        <taxon>Bacillales</taxon>
        <taxon>Bacillaceae</taxon>
        <taxon>Piscibacillus</taxon>
    </lineage>
</organism>
<sequence>MSISKRLYTMTLIPLLLSLVLISYIVFQMLSFESSSNEDVEYLLEVKELNSQLISVEQTLDTYSYNPSEASRQKALSQVETTKESISNIKPMIQTDEQKSWFNQALNKFNDWEQVTVNALESEDLNEVQRQSSRTAGILNDIYMLQREAQAWYDAKISAQQNAIQNLIIFAVIAAVILIGLSVLATYRLTSRIAKPIRNLSNQATQVAEGDLTIEIDAPDEAKDEVDQLKQAFKAMIYNLTSTLQSVQKIGNNVNDFSNKLNHEMEGLSESTGQVSSSTDELAEGSQSISNDIQDVAGLIERMNHQFERNTTESQHASDQSTQALSSVKNGQTAIQDQRTVMDQHNHSIQNVEQSVSNFIQYTEEIESTIKIVNDISEQTNLLALNAAIEAARAGEHGKGFAVVADEVRKLAEQSTSATSEISSMVDQIKSGVSIIEQEMNETVQLTQKQHESLNDSEESFKDIREHVDSIYQRLTDLAHDMKESKEQSLQVTSSIQNISAITEQTAAGTEEISASAEEQQHAFEQLKHEANQLKSMINELNQQLTKFKIE</sequence>
<evidence type="ECO:0000259" key="10">
    <source>
        <dbReference type="PROSITE" id="PS50111"/>
    </source>
</evidence>
<comment type="caution">
    <text evidence="12">The sequence shown here is derived from an EMBL/GenBank/DDBJ whole genome shotgun (WGS) entry which is preliminary data.</text>
</comment>
<dbReference type="EMBL" id="JBHUMZ010000004">
    <property type="protein sequence ID" value="MFD2637369.1"/>
    <property type="molecule type" value="Genomic_DNA"/>
</dbReference>
<feature type="transmembrane region" description="Helical" evidence="9">
    <location>
        <begin position="167"/>
        <end position="189"/>
    </location>
</feature>
<keyword evidence="4 6" id="KW-0807">Transducer</keyword>
<reference evidence="13" key="1">
    <citation type="journal article" date="2019" name="Int. J. Syst. Evol. Microbiol.">
        <title>The Global Catalogue of Microorganisms (GCM) 10K type strain sequencing project: providing services to taxonomists for standard genome sequencing and annotation.</title>
        <authorList>
            <consortium name="The Broad Institute Genomics Platform"/>
            <consortium name="The Broad Institute Genome Sequencing Center for Infectious Disease"/>
            <person name="Wu L."/>
            <person name="Ma J."/>
        </authorList>
    </citation>
    <scope>NUCLEOTIDE SEQUENCE [LARGE SCALE GENOMIC DNA]</scope>
    <source>
        <strain evidence="13">TISTR 1571</strain>
    </source>
</reference>
<dbReference type="Gene3D" id="1.10.287.950">
    <property type="entry name" value="Methyl-accepting chemotaxis protein"/>
    <property type="match status" value="1"/>
</dbReference>
<keyword evidence="13" id="KW-1185">Reference proteome</keyword>
<dbReference type="SMART" id="SM00283">
    <property type="entry name" value="MA"/>
    <property type="match status" value="1"/>
</dbReference>
<dbReference type="RefSeq" id="WP_054754588.1">
    <property type="nucleotide sequence ID" value="NZ_JBHUMZ010000004.1"/>
</dbReference>
<proteinExistence type="inferred from homology"/>
<feature type="region of interest" description="Disordered" evidence="8">
    <location>
        <begin position="267"/>
        <end position="286"/>
    </location>
</feature>
<evidence type="ECO:0000256" key="4">
    <source>
        <dbReference type="ARBA" id="ARBA00023224"/>
    </source>
</evidence>
<dbReference type="InterPro" id="IPR004090">
    <property type="entry name" value="Chemotax_Me-accpt_rcpt"/>
</dbReference>
<evidence type="ECO:0000256" key="2">
    <source>
        <dbReference type="ARBA" id="ARBA00022475"/>
    </source>
</evidence>
<evidence type="ECO:0000313" key="13">
    <source>
        <dbReference type="Proteomes" id="UP001597452"/>
    </source>
</evidence>
<dbReference type="InterPro" id="IPR004089">
    <property type="entry name" value="MCPsignal_dom"/>
</dbReference>
<dbReference type="CDD" id="cd06225">
    <property type="entry name" value="HAMP"/>
    <property type="match status" value="1"/>
</dbReference>
<dbReference type="SUPFAM" id="SSF58104">
    <property type="entry name" value="Methyl-accepting chemotaxis protein (MCP) signaling domain"/>
    <property type="match status" value="1"/>
</dbReference>